<dbReference type="PANTHER" id="PTHR45713:SF6">
    <property type="entry name" value="F5_8 TYPE C DOMAIN-CONTAINING PROTEIN"/>
    <property type="match status" value="1"/>
</dbReference>
<dbReference type="OrthoDB" id="9803863at2"/>
<keyword evidence="3" id="KW-1185">Reference proteome</keyword>
<name>A0A5S4FUX7_9ACTN</name>
<proteinExistence type="predicted"/>
<accession>A0A5S4FUX7</accession>
<gene>
    <name evidence="2" type="ORF">ETD85_57065</name>
</gene>
<dbReference type="InterPro" id="IPR008979">
    <property type="entry name" value="Galactose-bd-like_sf"/>
</dbReference>
<evidence type="ECO:0000313" key="2">
    <source>
        <dbReference type="EMBL" id="TMR14120.1"/>
    </source>
</evidence>
<dbReference type="PROSITE" id="PS50022">
    <property type="entry name" value="FA58C_3"/>
    <property type="match status" value="2"/>
</dbReference>
<dbReference type="PANTHER" id="PTHR45713">
    <property type="entry name" value="FTP DOMAIN-CONTAINING PROTEIN"/>
    <property type="match status" value="1"/>
</dbReference>
<dbReference type="AlphaFoldDB" id="A0A5S4FUX7"/>
<dbReference type="InterPro" id="IPR051941">
    <property type="entry name" value="BG_Antigen-Binding_Lectin"/>
</dbReference>
<dbReference type="EMBL" id="VCKX01000415">
    <property type="protein sequence ID" value="TMR14120.1"/>
    <property type="molecule type" value="Genomic_DNA"/>
</dbReference>
<dbReference type="Gene3D" id="2.60.120.260">
    <property type="entry name" value="Galactose-binding domain-like"/>
    <property type="match status" value="2"/>
</dbReference>
<evidence type="ECO:0000259" key="1">
    <source>
        <dbReference type="PROSITE" id="PS50022"/>
    </source>
</evidence>
<reference evidence="2 3" key="1">
    <citation type="submission" date="2019-05" db="EMBL/GenBank/DDBJ databases">
        <title>Draft genome sequence of Nonomuraea zeae DSM 100528.</title>
        <authorList>
            <person name="Saricaoglu S."/>
            <person name="Isik K."/>
        </authorList>
    </citation>
    <scope>NUCLEOTIDE SEQUENCE [LARGE SCALE GENOMIC DNA]</scope>
    <source>
        <strain evidence="2 3">DSM 100528</strain>
    </source>
</reference>
<feature type="domain" description="F5/8 type C" evidence="1">
    <location>
        <begin position="7"/>
        <end position="143"/>
    </location>
</feature>
<dbReference type="InterPro" id="IPR000421">
    <property type="entry name" value="FA58C"/>
</dbReference>
<comment type="caution">
    <text evidence="2">The sequence shown here is derived from an EMBL/GenBank/DDBJ whole genome shotgun (WGS) entry which is preliminary data.</text>
</comment>
<feature type="domain" description="F5/8 type C" evidence="1">
    <location>
        <begin position="144"/>
        <end position="286"/>
    </location>
</feature>
<dbReference type="Pfam" id="PF00754">
    <property type="entry name" value="F5_F8_type_C"/>
    <property type="match status" value="2"/>
</dbReference>
<sequence length="298" mass="31593">MITMSLMAVLPASAADPLLSQGKPATASSTENVAFPASAAVDGNAGTRWSSAFSDPQWIQVDLGAPASISQVQLTWEAAYATAFQVQASANGTSWTNLYSTTTGTGGDQTLTVSGSGRYVRVLGTQRATQYGYSLWEFKVYGTGGGTGGGDRLLSYNKPGVASTSQHDGNCWECTPARAFDLDPASRWATSSTTGWVDPGWIYVDLGATAQISKVVLQWDPAYARSYQLQVSGDAANWTTIYSTTTGPGFKQTLNVSGSGRYVRMYGTQRATPYGYSLWEFQVYGTGGNPTDPPAPPK</sequence>
<protein>
    <submittedName>
        <fullName evidence="2">Discoidin domain-containing protein</fullName>
    </submittedName>
</protein>
<feature type="non-terminal residue" evidence="2">
    <location>
        <position position="298"/>
    </location>
</feature>
<dbReference type="SUPFAM" id="SSF49785">
    <property type="entry name" value="Galactose-binding domain-like"/>
    <property type="match status" value="2"/>
</dbReference>
<dbReference type="Proteomes" id="UP000306628">
    <property type="component" value="Unassembled WGS sequence"/>
</dbReference>
<organism evidence="2 3">
    <name type="scientific">Nonomuraea zeae</name>
    <dbReference type="NCBI Taxonomy" id="1642303"/>
    <lineage>
        <taxon>Bacteria</taxon>
        <taxon>Bacillati</taxon>
        <taxon>Actinomycetota</taxon>
        <taxon>Actinomycetes</taxon>
        <taxon>Streptosporangiales</taxon>
        <taxon>Streptosporangiaceae</taxon>
        <taxon>Nonomuraea</taxon>
    </lineage>
</organism>
<evidence type="ECO:0000313" key="3">
    <source>
        <dbReference type="Proteomes" id="UP000306628"/>
    </source>
</evidence>